<dbReference type="Proteomes" id="UP000247586">
    <property type="component" value="Chromosome"/>
</dbReference>
<dbReference type="PROSITE" id="PS50890">
    <property type="entry name" value="PUA"/>
    <property type="match status" value="1"/>
</dbReference>
<dbReference type="RefSeq" id="WP_054836394.1">
    <property type="nucleotide sequence ID" value="NZ_BBBA01000004.1"/>
</dbReference>
<dbReference type="Gene3D" id="2.30.130.10">
    <property type="entry name" value="PUA domain"/>
    <property type="match status" value="1"/>
</dbReference>
<dbReference type="GO" id="GO:0003723">
    <property type="term" value="F:RNA binding"/>
    <property type="evidence" value="ECO:0007669"/>
    <property type="project" value="InterPro"/>
</dbReference>
<dbReference type="InterPro" id="IPR004521">
    <property type="entry name" value="Uncharacterised_CHP00451"/>
</dbReference>
<dbReference type="InterPro" id="IPR036974">
    <property type="entry name" value="PUA_sf"/>
</dbReference>
<protein>
    <submittedName>
        <fullName evidence="2">DUF1947 domain-containing protein</fullName>
    </submittedName>
</protein>
<feature type="domain" description="PUA" evidence="1">
    <location>
        <begin position="70"/>
        <end position="144"/>
    </location>
</feature>
<dbReference type="STRING" id="1293036.GCA_001315825_00951"/>
<dbReference type="Pfam" id="PF09183">
    <property type="entry name" value="DUF1947"/>
    <property type="match status" value="1"/>
</dbReference>
<evidence type="ECO:0000313" key="2">
    <source>
        <dbReference type="EMBL" id="AWS00585.1"/>
    </source>
</evidence>
<dbReference type="AlphaFoldDB" id="A0A2U9IX09"/>
<gene>
    <name evidence="2" type="ORF">DFR87_05855</name>
</gene>
<dbReference type="NCBIfam" id="TIGR00451">
    <property type="entry name" value="unchar_dom_2"/>
    <property type="match status" value="1"/>
</dbReference>
<name>A0A2U9IX09_9CREN</name>
<dbReference type="InterPro" id="IPR016437">
    <property type="entry name" value="MCT-1/Tma20"/>
</dbReference>
<dbReference type="SUPFAM" id="SSF88802">
    <property type="entry name" value="Pre-PUA domain"/>
    <property type="match status" value="1"/>
</dbReference>
<dbReference type="InterPro" id="IPR015947">
    <property type="entry name" value="PUA-like_sf"/>
</dbReference>
<dbReference type="NCBIfam" id="TIGR03684">
    <property type="entry name" value="arCOG00985"/>
    <property type="match status" value="1"/>
</dbReference>
<organism evidence="2 3">
    <name type="scientific">Metallosphaera hakonensis JCM 8857 = DSM 7519</name>
    <dbReference type="NCBI Taxonomy" id="1293036"/>
    <lineage>
        <taxon>Archaea</taxon>
        <taxon>Thermoproteota</taxon>
        <taxon>Thermoprotei</taxon>
        <taxon>Sulfolobales</taxon>
        <taxon>Sulfolobaceae</taxon>
        <taxon>Metallosphaera</taxon>
    </lineage>
</organism>
<dbReference type="EMBL" id="CP029287">
    <property type="protein sequence ID" value="AWS00585.1"/>
    <property type="molecule type" value="Genomic_DNA"/>
</dbReference>
<reference evidence="2" key="1">
    <citation type="submission" date="2018-05" db="EMBL/GenBank/DDBJ databases">
        <title>Complete Genome Sequences of Extremely Thermoacidophilic, Metal-Mobilizing Type-Strain Members of the Archaeal Family Sulfolobaceae: Acidianus brierleyi DSM-1651T, Acidianus sulfidivorans DSM-18786T, Metallosphaera hakonensis DSM-7519T, and Metallosphaera prunae DSM-10039T.</title>
        <authorList>
            <person name="Counts J.A."/>
            <person name="Kelly R.M."/>
        </authorList>
    </citation>
    <scope>NUCLEOTIDE SEQUENCE [LARGE SCALE GENOMIC DNA]</scope>
    <source>
        <strain evidence="2">HO1-1</strain>
    </source>
</reference>
<evidence type="ECO:0000313" key="3">
    <source>
        <dbReference type="Proteomes" id="UP000247586"/>
    </source>
</evidence>
<accession>A0A2U9IX09</accession>
<proteinExistence type="predicted"/>
<dbReference type="InterPro" id="IPR015266">
    <property type="entry name" value="DUF1947"/>
</dbReference>
<dbReference type="SUPFAM" id="SSF88697">
    <property type="entry name" value="PUA domain-like"/>
    <property type="match status" value="1"/>
</dbReference>
<dbReference type="KEGG" id="mhk:DFR87_05855"/>
<dbReference type="GO" id="GO:0001731">
    <property type="term" value="P:formation of translation preinitiation complex"/>
    <property type="evidence" value="ECO:0007669"/>
    <property type="project" value="TreeGrafter"/>
</dbReference>
<keyword evidence="3" id="KW-1185">Reference proteome</keyword>
<dbReference type="PIRSF" id="PIRSF005067">
    <property type="entry name" value="Tma_RNA-bind_prd"/>
    <property type="match status" value="1"/>
</dbReference>
<dbReference type="InterPro" id="IPR022430">
    <property type="entry name" value="CHP03684"/>
</dbReference>
<dbReference type="PANTHER" id="PTHR22798:SF0">
    <property type="entry name" value="MALIGNANT T-CELL-AMPLIFIED SEQUENCE 1"/>
    <property type="match status" value="1"/>
</dbReference>
<dbReference type="Pfam" id="PF01472">
    <property type="entry name" value="PUA"/>
    <property type="match status" value="1"/>
</dbReference>
<sequence length="155" mass="17330">MQKHLLSQKEVKEVQNKIKDMYGVTITSEKIEIGKEKRRVFYFVDGVLSFFNDQLIPTLCFAQKYGLKIPWVVIDEGAVKAIARGADLYAPGVIESSTEIKPGSLLLVKTRLGQPVALMIVDEGAIEALKVKKGKIATALHWIGDEIWDMCKPKN</sequence>
<dbReference type="OrthoDB" id="27972at2157"/>
<evidence type="ECO:0000259" key="1">
    <source>
        <dbReference type="SMART" id="SM00359"/>
    </source>
</evidence>
<dbReference type="SMART" id="SM00359">
    <property type="entry name" value="PUA"/>
    <property type="match status" value="1"/>
</dbReference>
<dbReference type="PANTHER" id="PTHR22798">
    <property type="entry name" value="MCT-1 PROTEIN"/>
    <property type="match status" value="1"/>
</dbReference>
<dbReference type="InterPro" id="IPR002478">
    <property type="entry name" value="PUA"/>
</dbReference>
<dbReference type="NCBIfam" id="NF011150">
    <property type="entry name" value="PRK14560.1-1"/>
    <property type="match status" value="1"/>
</dbReference>
<dbReference type="Gene3D" id="3.10.450.120">
    <property type="entry name" value="Pre-PUA domain, domain 1"/>
    <property type="match status" value="1"/>
</dbReference>